<sequence length="145" mass="15934">MQTITEVLEQQGHIADFPDAIISGILSQLMVHISYDPLECKTVTVNPPTDMAFPVPEMPAPNCIVFSNTVTALCIAKMNCQINTSMMIEAVPVKRMSITGSLTTTNIIIANWTKEMWQRVANRAVRMFAVGPFASHFLSAFATIS</sequence>
<name>A0AAD5MBJ9_PARTN</name>
<comment type="caution">
    <text evidence="1">The sequence shown here is derived from an EMBL/GenBank/DDBJ whole genome shotgun (WGS) entry which is preliminary data.</text>
</comment>
<protein>
    <submittedName>
        <fullName evidence="1">Uncharacterized protein</fullName>
    </submittedName>
</protein>
<dbReference type="AlphaFoldDB" id="A0AAD5MBJ9"/>
<reference evidence="1" key="1">
    <citation type="submission" date="2021-06" db="EMBL/GenBank/DDBJ databases">
        <title>Parelaphostrongylus tenuis whole genome reference sequence.</title>
        <authorList>
            <person name="Garwood T.J."/>
            <person name="Larsen P.A."/>
            <person name="Fountain-Jones N.M."/>
            <person name="Garbe J.R."/>
            <person name="Macchietto M.G."/>
            <person name="Kania S.A."/>
            <person name="Gerhold R.W."/>
            <person name="Richards J.E."/>
            <person name="Wolf T.M."/>
        </authorList>
    </citation>
    <scope>NUCLEOTIDE SEQUENCE</scope>
    <source>
        <strain evidence="1">MNPRO001-30</strain>
        <tissue evidence="1">Meninges</tissue>
    </source>
</reference>
<proteinExistence type="predicted"/>
<dbReference type="Proteomes" id="UP001196413">
    <property type="component" value="Unassembled WGS sequence"/>
</dbReference>
<gene>
    <name evidence="1" type="ORF">KIN20_013074</name>
</gene>
<evidence type="ECO:0000313" key="2">
    <source>
        <dbReference type="Proteomes" id="UP001196413"/>
    </source>
</evidence>
<organism evidence="1 2">
    <name type="scientific">Parelaphostrongylus tenuis</name>
    <name type="common">Meningeal worm</name>
    <dbReference type="NCBI Taxonomy" id="148309"/>
    <lineage>
        <taxon>Eukaryota</taxon>
        <taxon>Metazoa</taxon>
        <taxon>Ecdysozoa</taxon>
        <taxon>Nematoda</taxon>
        <taxon>Chromadorea</taxon>
        <taxon>Rhabditida</taxon>
        <taxon>Rhabditina</taxon>
        <taxon>Rhabditomorpha</taxon>
        <taxon>Strongyloidea</taxon>
        <taxon>Metastrongylidae</taxon>
        <taxon>Parelaphostrongylus</taxon>
    </lineage>
</organism>
<evidence type="ECO:0000313" key="1">
    <source>
        <dbReference type="EMBL" id="KAJ1355607.1"/>
    </source>
</evidence>
<accession>A0AAD5MBJ9</accession>
<keyword evidence="2" id="KW-1185">Reference proteome</keyword>
<dbReference type="EMBL" id="JAHQIW010002517">
    <property type="protein sequence ID" value="KAJ1355607.1"/>
    <property type="molecule type" value="Genomic_DNA"/>
</dbReference>